<evidence type="ECO:0000256" key="1">
    <source>
        <dbReference type="SAM" id="Phobius"/>
    </source>
</evidence>
<evidence type="ECO:0000313" key="2">
    <source>
        <dbReference type="EMBL" id="SDL05747.1"/>
    </source>
</evidence>
<dbReference type="RefSeq" id="WP_092987196.1">
    <property type="nucleotide sequence ID" value="NZ_FNFY01000019.1"/>
</dbReference>
<dbReference type="EMBL" id="FNFY01000019">
    <property type="protein sequence ID" value="SDL05747.1"/>
    <property type="molecule type" value="Genomic_DNA"/>
</dbReference>
<keyword evidence="1" id="KW-1133">Transmembrane helix</keyword>
<feature type="transmembrane region" description="Helical" evidence="1">
    <location>
        <begin position="55"/>
        <end position="76"/>
    </location>
</feature>
<feature type="transmembrane region" description="Helical" evidence="1">
    <location>
        <begin position="20"/>
        <end position="43"/>
    </location>
</feature>
<evidence type="ECO:0008006" key="4">
    <source>
        <dbReference type="Google" id="ProtNLM"/>
    </source>
</evidence>
<evidence type="ECO:0000313" key="3">
    <source>
        <dbReference type="Proteomes" id="UP000199008"/>
    </source>
</evidence>
<name>A0A1G9GYK1_9BACL</name>
<dbReference type="OrthoDB" id="2387738at2"/>
<sequence length="342" mass="38667">MFQYQSLFRKNASNQAGKIIGLTILAGIFITISFFAVFIITMLPSFAFGDSAWVLLYLFFIFFLLFLFSVFVIYPLSIGIIKFFTSAYTGESYGFSDLFFVFRERRYGKAVKLTILVLIGYIIISIGISMLMQLAFTLVNLPFSALLGGLSYENSIETSAAMITGQIGVFILMAVVNLTIFLLMYIPYVLLMIYMFLVYLVFVDQPHIPTMDKFSIAFKVMFQAGQSLVKLFFSNVLLLAGVTILYFVLIIGGALLIGFLLSAFDSVVLVVLAVVIPTLIFLVLYIYVMYLMVGSIVSFYYKGRKVLDVRASEAAGPRDDEREVHDNDFRDDDFRALDDRDY</sequence>
<feature type="transmembrane region" description="Helical" evidence="1">
    <location>
        <begin position="182"/>
        <end position="202"/>
    </location>
</feature>
<keyword evidence="3" id="KW-1185">Reference proteome</keyword>
<gene>
    <name evidence="2" type="ORF">SAMN05216216_11959</name>
</gene>
<dbReference type="STRING" id="576118.SAMN05216216_11959"/>
<dbReference type="Proteomes" id="UP000199008">
    <property type="component" value="Unassembled WGS sequence"/>
</dbReference>
<keyword evidence="1" id="KW-0812">Transmembrane</keyword>
<dbReference type="AlphaFoldDB" id="A0A1G9GYK1"/>
<reference evidence="3" key="1">
    <citation type="submission" date="2016-10" db="EMBL/GenBank/DDBJ databases">
        <authorList>
            <person name="Varghese N."/>
            <person name="Submissions S."/>
        </authorList>
    </citation>
    <scope>NUCLEOTIDE SEQUENCE [LARGE SCALE GENOMIC DNA]</scope>
    <source>
        <strain evidence="3">CGMCC 1.8895</strain>
    </source>
</reference>
<keyword evidence="1" id="KW-0472">Membrane</keyword>
<organism evidence="2 3">
    <name type="scientific">Lacicoccus qingdaonensis</name>
    <dbReference type="NCBI Taxonomy" id="576118"/>
    <lineage>
        <taxon>Bacteria</taxon>
        <taxon>Bacillati</taxon>
        <taxon>Bacillota</taxon>
        <taxon>Bacilli</taxon>
        <taxon>Bacillales</taxon>
        <taxon>Salinicoccaceae</taxon>
        <taxon>Lacicoccus</taxon>
    </lineage>
</organism>
<feature type="transmembrane region" description="Helical" evidence="1">
    <location>
        <begin position="113"/>
        <end position="136"/>
    </location>
</feature>
<proteinExistence type="predicted"/>
<accession>A0A1G9GYK1</accession>
<feature type="transmembrane region" description="Helical" evidence="1">
    <location>
        <begin position="156"/>
        <end position="175"/>
    </location>
</feature>
<protein>
    <recommendedName>
        <fullName evidence="4">Membrane domain of glycerophosphoryl diester phosphodiesterase</fullName>
    </recommendedName>
</protein>
<feature type="transmembrane region" description="Helical" evidence="1">
    <location>
        <begin position="238"/>
        <end position="261"/>
    </location>
</feature>
<feature type="transmembrane region" description="Helical" evidence="1">
    <location>
        <begin position="267"/>
        <end position="300"/>
    </location>
</feature>